<evidence type="ECO:0000256" key="9">
    <source>
        <dbReference type="ARBA" id="ARBA00023201"/>
    </source>
</evidence>
<evidence type="ECO:0000256" key="7">
    <source>
        <dbReference type="ARBA" id="ARBA00023065"/>
    </source>
</evidence>
<feature type="transmembrane region" description="Helical" evidence="10">
    <location>
        <begin position="6"/>
        <end position="21"/>
    </location>
</feature>
<keyword evidence="6" id="KW-0915">Sodium</keyword>
<feature type="transmembrane region" description="Helical" evidence="10">
    <location>
        <begin position="53"/>
        <end position="71"/>
    </location>
</feature>
<name>A0A955LIA8_UNCKA</name>
<evidence type="ECO:0000256" key="8">
    <source>
        <dbReference type="ARBA" id="ARBA00023136"/>
    </source>
</evidence>
<evidence type="ECO:0000256" key="6">
    <source>
        <dbReference type="ARBA" id="ARBA00023053"/>
    </source>
</evidence>
<dbReference type="AlphaFoldDB" id="A0A955LIA8"/>
<organism evidence="12 13">
    <name type="scientific">candidate division WWE3 bacterium</name>
    <dbReference type="NCBI Taxonomy" id="2053526"/>
    <lineage>
        <taxon>Bacteria</taxon>
        <taxon>Katanobacteria</taxon>
    </lineage>
</organism>
<reference evidence="12" key="1">
    <citation type="submission" date="2020-04" db="EMBL/GenBank/DDBJ databases">
        <authorList>
            <person name="Zhang T."/>
        </authorList>
    </citation>
    <scope>NUCLEOTIDE SEQUENCE</scope>
    <source>
        <strain evidence="12">HKST-UBA01</strain>
    </source>
</reference>
<dbReference type="GO" id="GO:1902600">
    <property type="term" value="P:proton transmembrane transport"/>
    <property type="evidence" value="ECO:0007669"/>
    <property type="project" value="InterPro"/>
</dbReference>
<dbReference type="Gene3D" id="1.20.1530.20">
    <property type="match status" value="1"/>
</dbReference>
<evidence type="ECO:0000313" key="13">
    <source>
        <dbReference type="Proteomes" id="UP000701698"/>
    </source>
</evidence>
<dbReference type="GO" id="GO:0015297">
    <property type="term" value="F:antiporter activity"/>
    <property type="evidence" value="ECO:0007669"/>
    <property type="project" value="UniProtKB-KW"/>
</dbReference>
<dbReference type="EMBL" id="JAGQKX010000071">
    <property type="protein sequence ID" value="MCA9390336.1"/>
    <property type="molecule type" value="Genomic_DNA"/>
</dbReference>
<comment type="caution">
    <text evidence="12">The sequence shown here is derived from an EMBL/GenBank/DDBJ whole genome shotgun (WGS) entry which is preliminary data.</text>
</comment>
<dbReference type="Proteomes" id="UP000701698">
    <property type="component" value="Unassembled WGS sequence"/>
</dbReference>
<dbReference type="GO" id="GO:0016020">
    <property type="term" value="C:membrane"/>
    <property type="evidence" value="ECO:0007669"/>
    <property type="project" value="UniProtKB-SubCell"/>
</dbReference>
<dbReference type="PANTHER" id="PTHR43562:SF3">
    <property type="entry name" value="SODIUM ION_PROTON EXCHANGER (EUROFUNG)"/>
    <property type="match status" value="1"/>
</dbReference>
<keyword evidence="9" id="KW-0739">Sodium transport</keyword>
<feature type="transmembrane region" description="Helical" evidence="10">
    <location>
        <begin position="207"/>
        <end position="227"/>
    </location>
</feature>
<accession>A0A955LIA8</accession>
<keyword evidence="8 10" id="KW-0472">Membrane</keyword>
<dbReference type="PANTHER" id="PTHR43562">
    <property type="entry name" value="NAPA-TYPE SODIUM/HYDROGEN ANTIPORTER"/>
    <property type="match status" value="1"/>
</dbReference>
<feature type="transmembrane region" description="Helical" evidence="10">
    <location>
        <begin position="83"/>
        <end position="106"/>
    </location>
</feature>
<proteinExistence type="predicted"/>
<evidence type="ECO:0000313" key="12">
    <source>
        <dbReference type="EMBL" id="MCA9390336.1"/>
    </source>
</evidence>
<feature type="transmembrane region" description="Helical" evidence="10">
    <location>
        <begin position="28"/>
        <end position="47"/>
    </location>
</feature>
<feature type="domain" description="Cation/H+ exchanger transmembrane" evidence="11">
    <location>
        <begin position="14"/>
        <end position="279"/>
    </location>
</feature>
<evidence type="ECO:0000256" key="10">
    <source>
        <dbReference type="SAM" id="Phobius"/>
    </source>
</evidence>
<dbReference type="GO" id="GO:0006814">
    <property type="term" value="P:sodium ion transport"/>
    <property type="evidence" value="ECO:0007669"/>
    <property type="project" value="UniProtKB-KW"/>
</dbReference>
<comment type="subcellular location">
    <subcellularLocation>
        <location evidence="1">Membrane</location>
        <topology evidence="1">Multi-pass membrane protein</topology>
    </subcellularLocation>
</comment>
<evidence type="ECO:0000256" key="5">
    <source>
        <dbReference type="ARBA" id="ARBA00022989"/>
    </source>
</evidence>
<feature type="non-terminal residue" evidence="12">
    <location>
        <position position="279"/>
    </location>
</feature>
<keyword evidence="4 10" id="KW-0812">Transmembrane</keyword>
<reference evidence="12" key="2">
    <citation type="journal article" date="2021" name="Microbiome">
        <title>Successional dynamics and alternative stable states in a saline activated sludge microbial community over 9 years.</title>
        <authorList>
            <person name="Wang Y."/>
            <person name="Ye J."/>
            <person name="Ju F."/>
            <person name="Liu L."/>
            <person name="Boyd J.A."/>
            <person name="Deng Y."/>
            <person name="Parks D.H."/>
            <person name="Jiang X."/>
            <person name="Yin X."/>
            <person name="Woodcroft B.J."/>
            <person name="Tyson G.W."/>
            <person name="Hugenholtz P."/>
            <person name="Polz M.F."/>
            <person name="Zhang T."/>
        </authorList>
    </citation>
    <scope>NUCLEOTIDE SEQUENCE</scope>
    <source>
        <strain evidence="12">HKST-UBA01</strain>
    </source>
</reference>
<keyword evidence="3" id="KW-0050">Antiport</keyword>
<evidence type="ECO:0000256" key="3">
    <source>
        <dbReference type="ARBA" id="ARBA00022449"/>
    </source>
</evidence>
<feature type="transmembrane region" description="Helical" evidence="10">
    <location>
        <begin position="112"/>
        <end position="135"/>
    </location>
</feature>
<keyword evidence="7" id="KW-0406">Ion transport</keyword>
<sequence>MLIYLVIAFVFISTFLLGKVLEKFRVPWIFAALILGSALAIYNPVSMVTDSEVFSFLAQLGMYFLLFLVGLELDVKELKDKGAFIFKSTFFIIFFEGIVGSIFVHFVFNYSWVISLLISLSFATVGEAILIPILDEFNLVNTTLGQAIIGIGTLDDLIEIFTLVASSFIVGAKAESNLTPVVISLVLMIVLTFFLTRMKKESEKFKFLQIESLFIFVLFVFFLFIGVGSFAEAAPLGALFAGISLRTFLPEERLSFIESEIKSLTYGFFGPLFFLWVGL</sequence>
<dbReference type="InterPro" id="IPR038770">
    <property type="entry name" value="Na+/solute_symporter_sf"/>
</dbReference>
<gene>
    <name evidence="12" type="ORF">KC571_02925</name>
</gene>
<evidence type="ECO:0000256" key="2">
    <source>
        <dbReference type="ARBA" id="ARBA00022448"/>
    </source>
</evidence>
<evidence type="ECO:0000259" key="11">
    <source>
        <dbReference type="Pfam" id="PF00999"/>
    </source>
</evidence>
<dbReference type="InterPro" id="IPR006153">
    <property type="entry name" value="Cation/H_exchanger_TM"/>
</dbReference>
<keyword evidence="2" id="KW-0813">Transport</keyword>
<feature type="transmembrane region" description="Helical" evidence="10">
    <location>
        <begin position="178"/>
        <end position="195"/>
    </location>
</feature>
<evidence type="ECO:0000256" key="1">
    <source>
        <dbReference type="ARBA" id="ARBA00004141"/>
    </source>
</evidence>
<dbReference type="Pfam" id="PF00999">
    <property type="entry name" value="Na_H_Exchanger"/>
    <property type="match status" value="1"/>
</dbReference>
<keyword evidence="5 10" id="KW-1133">Transmembrane helix</keyword>
<protein>
    <submittedName>
        <fullName evidence="12">Cation:proton antiporter</fullName>
    </submittedName>
</protein>
<evidence type="ECO:0000256" key="4">
    <source>
        <dbReference type="ARBA" id="ARBA00022692"/>
    </source>
</evidence>